<protein>
    <recommendedName>
        <fullName evidence="3">VOC domain-containing protein</fullName>
    </recommendedName>
</protein>
<dbReference type="Proteomes" id="UP000215005">
    <property type="component" value="Chromosome"/>
</dbReference>
<dbReference type="InterPro" id="IPR050792">
    <property type="entry name" value="ADP-ribosylglycohydrolase"/>
</dbReference>
<dbReference type="OrthoDB" id="9798107at2"/>
<dbReference type="PANTHER" id="PTHR16222">
    <property type="entry name" value="ADP-RIBOSYLGLYCOHYDROLASE"/>
    <property type="match status" value="1"/>
</dbReference>
<dbReference type="InterPro" id="IPR037523">
    <property type="entry name" value="VOC_core"/>
</dbReference>
<evidence type="ECO:0000313" key="5">
    <source>
        <dbReference type="Proteomes" id="UP000215005"/>
    </source>
</evidence>
<dbReference type="RefSeq" id="WP_026125958.1">
    <property type="nucleotide sequence ID" value="NZ_ANBG01000250.1"/>
</dbReference>
<feature type="binding site" evidence="1">
    <location>
        <position position="75"/>
    </location>
    <ligand>
        <name>Mg(2+)</name>
        <dbReference type="ChEBI" id="CHEBI:18420"/>
        <label>1</label>
    </ligand>
</feature>
<dbReference type="InterPro" id="IPR004360">
    <property type="entry name" value="Glyas_Fos-R_dOase_dom"/>
</dbReference>
<dbReference type="InterPro" id="IPR005502">
    <property type="entry name" value="Ribosyl_crysJ1"/>
</dbReference>
<dbReference type="AlphaFoldDB" id="A0A223S0Q6"/>
<dbReference type="PANTHER" id="PTHR16222:SF12">
    <property type="entry name" value="ADP-RIBOSYLGLYCOHYDROLASE-RELATED"/>
    <property type="match status" value="1"/>
</dbReference>
<dbReference type="KEGG" id="ngv:CDO52_01235"/>
<feature type="domain" description="VOC" evidence="3">
    <location>
        <begin position="475"/>
        <end position="581"/>
    </location>
</feature>
<dbReference type="Gene3D" id="1.10.4080.10">
    <property type="entry name" value="ADP-ribosylation/Crystallin J1"/>
    <property type="match status" value="1"/>
</dbReference>
<dbReference type="SUPFAM" id="SSF54593">
    <property type="entry name" value="Glyoxalase/Bleomycin resistance protein/Dihydroxybiphenyl dioxygenase"/>
    <property type="match status" value="1"/>
</dbReference>
<evidence type="ECO:0000256" key="1">
    <source>
        <dbReference type="PIRSR" id="PIRSR605502-1"/>
    </source>
</evidence>
<gene>
    <name evidence="4" type="ORF">CDO52_01235</name>
</gene>
<evidence type="ECO:0000256" key="2">
    <source>
        <dbReference type="SAM" id="MobiDB-lite"/>
    </source>
</evidence>
<dbReference type="Gene3D" id="3.10.180.10">
    <property type="entry name" value="2,3-Dihydroxybiphenyl 1,2-Dioxygenase, domain 1"/>
    <property type="match status" value="1"/>
</dbReference>
<dbReference type="Pfam" id="PF03747">
    <property type="entry name" value="ADP_ribosyl_GH"/>
    <property type="match status" value="1"/>
</dbReference>
<keyword evidence="5" id="KW-1185">Reference proteome</keyword>
<feature type="region of interest" description="Disordered" evidence="2">
    <location>
        <begin position="445"/>
        <end position="474"/>
    </location>
</feature>
<proteinExistence type="predicted"/>
<feature type="binding site" evidence="1">
    <location>
        <position position="330"/>
    </location>
    <ligand>
        <name>Mg(2+)</name>
        <dbReference type="ChEBI" id="CHEBI:18420"/>
        <label>1</label>
    </ligand>
</feature>
<feature type="binding site" evidence="1">
    <location>
        <position position="77"/>
    </location>
    <ligand>
        <name>Mg(2+)</name>
        <dbReference type="ChEBI" id="CHEBI:18420"/>
        <label>1</label>
    </ligand>
</feature>
<dbReference type="SUPFAM" id="SSF101478">
    <property type="entry name" value="ADP-ribosylglycohydrolase"/>
    <property type="match status" value="1"/>
</dbReference>
<feature type="compositionally biased region" description="Basic and acidic residues" evidence="2">
    <location>
        <begin position="558"/>
        <end position="571"/>
    </location>
</feature>
<dbReference type="GO" id="GO:0046872">
    <property type="term" value="F:metal ion binding"/>
    <property type="evidence" value="ECO:0007669"/>
    <property type="project" value="UniProtKB-KW"/>
</dbReference>
<dbReference type="PROSITE" id="PS51819">
    <property type="entry name" value="VOC"/>
    <property type="match status" value="1"/>
</dbReference>
<dbReference type="Pfam" id="PF00903">
    <property type="entry name" value="Glyoxalase"/>
    <property type="match status" value="1"/>
</dbReference>
<feature type="binding site" evidence="1">
    <location>
        <position position="331"/>
    </location>
    <ligand>
        <name>Mg(2+)</name>
        <dbReference type="ChEBI" id="CHEBI:18420"/>
        <label>1</label>
    </ligand>
</feature>
<reference evidence="4 5" key="1">
    <citation type="submission" date="2017-08" db="EMBL/GenBank/DDBJ databases">
        <title>The complete genome sequence of Nocardiopsis gilva YIM 90087.</title>
        <authorList>
            <person name="Yin M."/>
            <person name="Tang S."/>
        </authorList>
    </citation>
    <scope>NUCLEOTIDE SEQUENCE [LARGE SCALE GENOMIC DNA]</scope>
    <source>
        <strain evidence="4 5">YIM 90087</strain>
    </source>
</reference>
<keyword evidence="1" id="KW-0479">Metal-binding</keyword>
<dbReference type="InterPro" id="IPR036705">
    <property type="entry name" value="Ribosyl_crysJ1_sf"/>
</dbReference>
<evidence type="ECO:0000259" key="3">
    <source>
        <dbReference type="PROSITE" id="PS51819"/>
    </source>
</evidence>
<accession>A0A223S0Q6</accession>
<dbReference type="InterPro" id="IPR029068">
    <property type="entry name" value="Glyas_Bleomycin-R_OHBP_Dase"/>
</dbReference>
<feature type="binding site" evidence="1">
    <location>
        <position position="76"/>
    </location>
    <ligand>
        <name>Mg(2+)</name>
        <dbReference type="ChEBI" id="CHEBI:18420"/>
        <label>1</label>
    </ligand>
</feature>
<dbReference type="EMBL" id="CP022753">
    <property type="protein sequence ID" value="ASU81599.1"/>
    <property type="molecule type" value="Genomic_DNA"/>
</dbReference>
<sequence length="586" mass="64607">MTEPTPVDWRDRSQGTLLGAAVGDALGWPQEQRSGIVGGRKARRVEPRLEFRPWTRWGGGRFTRYKDPVAAGEYSDDTQLLLATARACLTGDDWLTWLTDVELRVWSVYQRGGGRAVLKATRAWARGTAPWRSSKDEVDEYFAAGGNGAAMRVAPHALLLAEDGCPQDLVRRIVLDGMTTHGHPRALVGAVVYGLAVWHTLRRREAMQYGGLVDWLLTSADWSDLAVPHENLPDDWLRAFAEHHGHDFRHSWENTGREMRDLLRTVQSSLERGLLADDDQALRQLGCFDAKVNGAGTISAAAACYIAERFAVKPQAGLRKSAFLADADTDTLASMSGGLLGAVHGTKWLDGLTPTLQDHGYIGRLAERLSPPRPDVEPASFPAPDTRAWLESVAAAELPDTFVDGRGVRDARWIDLESSGKQRTARLSLTLDDGQHVMIDRQLRTQQRREPAVRTETAAAGRPEVSEHRTAEPPTVTRVALQVRNLSETRNFYAGVLGVQVRESERALYVGSWLAFVEGQEDPHLTLGPTAQVVVACPDPKGVEERLKEHGIQPLARGPDDVDGSLRVRDPDDNEVLLWPPKTRSG</sequence>
<feature type="region of interest" description="Disordered" evidence="2">
    <location>
        <begin position="554"/>
        <end position="586"/>
    </location>
</feature>
<evidence type="ECO:0000313" key="4">
    <source>
        <dbReference type="EMBL" id="ASU81599.1"/>
    </source>
</evidence>
<dbReference type="CDD" id="cd06587">
    <property type="entry name" value="VOC"/>
    <property type="match status" value="1"/>
</dbReference>
<organism evidence="4 5">
    <name type="scientific">Nocardiopsis gilva YIM 90087</name>
    <dbReference type="NCBI Taxonomy" id="1235441"/>
    <lineage>
        <taxon>Bacteria</taxon>
        <taxon>Bacillati</taxon>
        <taxon>Actinomycetota</taxon>
        <taxon>Actinomycetes</taxon>
        <taxon>Streptosporangiales</taxon>
        <taxon>Nocardiopsidaceae</taxon>
        <taxon>Nocardiopsis</taxon>
    </lineage>
</organism>
<comment type="cofactor">
    <cofactor evidence="1">
        <name>Mg(2+)</name>
        <dbReference type="ChEBI" id="CHEBI:18420"/>
    </cofactor>
    <text evidence="1">Binds 2 magnesium ions per subunit.</text>
</comment>
<name>A0A223S0Q6_9ACTN</name>
<feature type="binding site" evidence="1">
    <location>
        <position position="328"/>
    </location>
    <ligand>
        <name>Mg(2+)</name>
        <dbReference type="ChEBI" id="CHEBI:18420"/>
        <label>1</label>
    </ligand>
</feature>
<keyword evidence="1" id="KW-0460">Magnesium</keyword>